<dbReference type="NCBIfam" id="TIGR01011">
    <property type="entry name" value="rpsB_bact"/>
    <property type="match status" value="1"/>
</dbReference>
<dbReference type="PANTHER" id="PTHR12534:SF0">
    <property type="entry name" value="SMALL RIBOSOMAL SUBUNIT PROTEIN US2M"/>
    <property type="match status" value="1"/>
</dbReference>
<dbReference type="Gene3D" id="3.40.50.10490">
    <property type="entry name" value="Glucose-6-phosphate isomerase like protein, domain 1"/>
    <property type="match status" value="1"/>
</dbReference>
<sequence length="239" mass="27015">MTNNDKKVEELFSAGCHLGHKTNKIHPKAKKYIYTIDNGTSIIDLTKTVELLEQAKEFVSDLAKNNKTLLVVATKRVVSDFISDLCQKNNLPFIAVKWPAGLLTNFETISKNVKKLKTLREEKEQGVWSKFVKHEQIKLQKHLNKLEKFYGGISSLEKLPDAVFIVDIKKEKNAVKEAIEKKIPIVAVVDTNVNPDSIDYQIPGNDDAATSIEYFVNEIVNAYVQVKSQDLKVKNTSQN</sequence>
<dbReference type="InterPro" id="IPR018130">
    <property type="entry name" value="Ribosomal_uS2_CS"/>
</dbReference>
<evidence type="ECO:0000256" key="6">
    <source>
        <dbReference type="RuleBase" id="RU003631"/>
    </source>
</evidence>
<dbReference type="HAMAP" id="MF_00291_B">
    <property type="entry name" value="Ribosomal_uS2_B"/>
    <property type="match status" value="1"/>
</dbReference>
<dbReference type="CDD" id="cd01425">
    <property type="entry name" value="RPS2"/>
    <property type="match status" value="1"/>
</dbReference>
<evidence type="ECO:0000313" key="7">
    <source>
        <dbReference type="EMBL" id="KKQ24157.1"/>
    </source>
</evidence>
<comment type="similarity">
    <text evidence="1 5 6">Belongs to the universal ribosomal protein uS2 family.</text>
</comment>
<dbReference type="Proteomes" id="UP000034917">
    <property type="component" value="Unassembled WGS sequence"/>
</dbReference>
<evidence type="ECO:0000256" key="5">
    <source>
        <dbReference type="HAMAP-Rule" id="MF_00291"/>
    </source>
</evidence>
<evidence type="ECO:0000313" key="8">
    <source>
        <dbReference type="Proteomes" id="UP000034917"/>
    </source>
</evidence>
<dbReference type="SUPFAM" id="SSF52313">
    <property type="entry name" value="Ribosomal protein S2"/>
    <property type="match status" value="1"/>
</dbReference>
<keyword evidence="2 5" id="KW-0689">Ribosomal protein</keyword>
<accession>A0A0G0G2G2</accession>
<dbReference type="PATRIC" id="fig|1618486.3.peg.1013"/>
<dbReference type="InterPro" id="IPR023591">
    <property type="entry name" value="Ribosomal_uS2_flav_dom_sf"/>
</dbReference>
<dbReference type="PRINTS" id="PR00395">
    <property type="entry name" value="RIBOSOMALS2"/>
</dbReference>
<dbReference type="InterPro" id="IPR005706">
    <property type="entry name" value="Ribosomal_uS2_bac/mit/plastid"/>
</dbReference>
<evidence type="ECO:0000256" key="4">
    <source>
        <dbReference type="ARBA" id="ARBA00035256"/>
    </source>
</evidence>
<dbReference type="PROSITE" id="PS00963">
    <property type="entry name" value="RIBOSOMAL_S2_2"/>
    <property type="match status" value="1"/>
</dbReference>
<evidence type="ECO:0000256" key="1">
    <source>
        <dbReference type="ARBA" id="ARBA00006242"/>
    </source>
</evidence>
<dbReference type="AlphaFoldDB" id="A0A0G0G2G2"/>
<dbReference type="GO" id="GO:0022627">
    <property type="term" value="C:cytosolic small ribosomal subunit"/>
    <property type="evidence" value="ECO:0007669"/>
    <property type="project" value="TreeGrafter"/>
</dbReference>
<gene>
    <name evidence="5" type="primary">rpsB</name>
    <name evidence="7" type="ORF">US40_C0018G0009</name>
</gene>
<proteinExistence type="inferred from homology"/>
<dbReference type="InterPro" id="IPR001865">
    <property type="entry name" value="Ribosomal_uS2"/>
</dbReference>
<dbReference type="PANTHER" id="PTHR12534">
    <property type="entry name" value="30S RIBOSOMAL PROTEIN S2 PROKARYOTIC AND ORGANELLAR"/>
    <property type="match status" value="1"/>
</dbReference>
<comment type="caution">
    <text evidence="7">The sequence shown here is derived from an EMBL/GenBank/DDBJ whole genome shotgun (WGS) entry which is preliminary data.</text>
</comment>
<name>A0A0G0G2G2_9BACT</name>
<dbReference type="Pfam" id="PF00318">
    <property type="entry name" value="Ribosomal_S2"/>
    <property type="match status" value="1"/>
</dbReference>
<evidence type="ECO:0000256" key="3">
    <source>
        <dbReference type="ARBA" id="ARBA00023274"/>
    </source>
</evidence>
<protein>
    <recommendedName>
        <fullName evidence="4 5">Small ribosomal subunit protein uS2</fullName>
    </recommendedName>
</protein>
<dbReference type="Gene3D" id="1.10.287.610">
    <property type="entry name" value="Helix hairpin bin"/>
    <property type="match status" value="1"/>
</dbReference>
<dbReference type="GO" id="GO:0003735">
    <property type="term" value="F:structural constituent of ribosome"/>
    <property type="evidence" value="ECO:0007669"/>
    <property type="project" value="InterPro"/>
</dbReference>
<keyword evidence="3 5" id="KW-0687">Ribonucleoprotein</keyword>
<evidence type="ECO:0000256" key="2">
    <source>
        <dbReference type="ARBA" id="ARBA00022980"/>
    </source>
</evidence>
<dbReference type="EMBL" id="LBSV01000018">
    <property type="protein sequence ID" value="KKQ24157.1"/>
    <property type="molecule type" value="Genomic_DNA"/>
</dbReference>
<reference evidence="7 8" key="1">
    <citation type="journal article" date="2015" name="Nature">
        <title>rRNA introns, odd ribosomes, and small enigmatic genomes across a large radiation of phyla.</title>
        <authorList>
            <person name="Brown C.T."/>
            <person name="Hug L.A."/>
            <person name="Thomas B.C."/>
            <person name="Sharon I."/>
            <person name="Castelle C.J."/>
            <person name="Singh A."/>
            <person name="Wilkins M.J."/>
            <person name="Williams K.H."/>
            <person name="Banfield J.F."/>
        </authorList>
    </citation>
    <scope>NUCLEOTIDE SEQUENCE [LARGE SCALE GENOMIC DNA]</scope>
</reference>
<dbReference type="GO" id="GO:0006412">
    <property type="term" value="P:translation"/>
    <property type="evidence" value="ECO:0007669"/>
    <property type="project" value="UniProtKB-UniRule"/>
</dbReference>
<organism evidence="7 8">
    <name type="scientific">Candidatus Roizmanbacteria bacterium GW2011_GWC2_37_13</name>
    <dbReference type="NCBI Taxonomy" id="1618486"/>
    <lineage>
        <taxon>Bacteria</taxon>
        <taxon>Candidatus Roizmaniibacteriota</taxon>
    </lineage>
</organism>